<dbReference type="Pfam" id="PF00109">
    <property type="entry name" value="ketoacyl-synt"/>
    <property type="match status" value="1"/>
</dbReference>
<evidence type="ECO:0000259" key="24">
    <source>
        <dbReference type="PROSITE" id="PS52004"/>
    </source>
</evidence>
<dbReference type="Proteomes" id="UP000707356">
    <property type="component" value="Unassembled WGS sequence"/>
</dbReference>
<dbReference type="GO" id="GO:0006633">
    <property type="term" value="P:fatty acid biosynthetic process"/>
    <property type="evidence" value="ECO:0007669"/>
    <property type="project" value="TreeGrafter"/>
</dbReference>
<dbReference type="PROSITE" id="PS52019">
    <property type="entry name" value="PKS_MFAS_DH"/>
    <property type="match status" value="1"/>
</dbReference>
<dbReference type="InterPro" id="IPR011032">
    <property type="entry name" value="GroES-like_sf"/>
</dbReference>
<feature type="domain" description="Carrier" evidence="23">
    <location>
        <begin position="580"/>
        <end position="654"/>
    </location>
</feature>
<evidence type="ECO:0000256" key="2">
    <source>
        <dbReference type="ARBA" id="ARBA00001957"/>
    </source>
</evidence>
<evidence type="ECO:0000256" key="12">
    <source>
        <dbReference type="ARBA" id="ARBA00050973"/>
    </source>
</evidence>
<keyword evidence="4" id="KW-0597">Phosphoprotein</keyword>
<keyword evidence="11" id="KW-0511">Multifunctional enzyme</keyword>
<dbReference type="InterPro" id="IPR013154">
    <property type="entry name" value="ADH-like_N"/>
</dbReference>
<dbReference type="InterPro" id="IPR016039">
    <property type="entry name" value="Thiolase-like"/>
</dbReference>
<dbReference type="InterPro" id="IPR020806">
    <property type="entry name" value="PKS_PP-bd"/>
</dbReference>
<dbReference type="Pfam" id="PF08240">
    <property type="entry name" value="ADH_N"/>
    <property type="match status" value="1"/>
</dbReference>
<dbReference type="GO" id="GO:0031177">
    <property type="term" value="F:phosphopantetheine binding"/>
    <property type="evidence" value="ECO:0007669"/>
    <property type="project" value="InterPro"/>
</dbReference>
<dbReference type="FunFam" id="1.10.1200.10:FF:000005">
    <property type="entry name" value="Nonribosomal peptide synthetase 1"/>
    <property type="match status" value="1"/>
</dbReference>
<dbReference type="Gene3D" id="3.40.366.10">
    <property type="entry name" value="Malonyl-Coenzyme A Acyl Carrier Protein, domain 2"/>
    <property type="match status" value="1"/>
</dbReference>
<evidence type="ECO:0000256" key="3">
    <source>
        <dbReference type="ARBA" id="ARBA00022450"/>
    </source>
</evidence>
<evidence type="ECO:0000313" key="27">
    <source>
        <dbReference type="Proteomes" id="UP000707356"/>
    </source>
</evidence>
<dbReference type="InterPro" id="IPR057326">
    <property type="entry name" value="KR_dom"/>
</dbReference>
<dbReference type="InterPro" id="IPR013968">
    <property type="entry name" value="PKS_KR"/>
</dbReference>
<dbReference type="EMBL" id="JAHHHV010000075">
    <property type="protein sequence ID" value="MBW4467313.1"/>
    <property type="molecule type" value="Genomic_DNA"/>
</dbReference>
<feature type="domain" description="Ketosynthase family 3 (KS3)" evidence="24">
    <location>
        <begin position="670"/>
        <end position="1108"/>
    </location>
</feature>
<evidence type="ECO:0000256" key="18">
    <source>
        <dbReference type="ARBA" id="ARBA00073623"/>
    </source>
</evidence>
<dbReference type="PANTHER" id="PTHR43775">
    <property type="entry name" value="FATTY ACID SYNTHASE"/>
    <property type="match status" value="1"/>
</dbReference>
<dbReference type="CDD" id="cd05195">
    <property type="entry name" value="enoyl_red"/>
    <property type="match status" value="1"/>
</dbReference>
<protein>
    <recommendedName>
        <fullName evidence="18">Phenolphthiocerol/phthiocerol polyketide synthase subunit E</fullName>
        <ecNumber evidence="17">2.3.1.292</ecNumber>
    </recommendedName>
    <alternativeName>
        <fullName evidence="20">(Phenol)carboxyphthiodiolenone synthase subunit E</fullName>
    </alternativeName>
    <alternativeName>
        <fullName evidence="21">Beta-ketoacyl-acyl-carrier-protein synthase I</fullName>
    </alternativeName>
    <alternativeName>
        <fullName evidence="19">Phthiocerol synthesis polyketide synthase type I PpsE</fullName>
    </alternativeName>
</protein>
<dbReference type="PROSITE" id="PS00012">
    <property type="entry name" value="PHOSPHOPANTETHEINE"/>
    <property type="match status" value="2"/>
</dbReference>
<name>A0A951PE39_9CYAN</name>
<comment type="cofactor">
    <cofactor evidence="1">
        <name>NADP(+)</name>
        <dbReference type="ChEBI" id="CHEBI:58349"/>
    </cofactor>
</comment>
<dbReference type="Pfam" id="PF22621">
    <property type="entry name" value="CurL-like_PKS_C"/>
    <property type="match status" value="1"/>
</dbReference>
<dbReference type="SMART" id="SM00823">
    <property type="entry name" value="PKS_PP"/>
    <property type="match status" value="2"/>
</dbReference>
<dbReference type="SUPFAM" id="SSF53901">
    <property type="entry name" value="Thiolase-like"/>
    <property type="match status" value="1"/>
</dbReference>
<dbReference type="Gene3D" id="1.10.1200.10">
    <property type="entry name" value="ACP-like"/>
    <property type="match status" value="2"/>
</dbReference>
<dbReference type="Gene3D" id="3.30.70.3290">
    <property type="match status" value="1"/>
</dbReference>
<dbReference type="SMART" id="SM00829">
    <property type="entry name" value="PKS_ER"/>
    <property type="match status" value="1"/>
</dbReference>
<evidence type="ECO:0000256" key="17">
    <source>
        <dbReference type="ARBA" id="ARBA00066974"/>
    </source>
</evidence>
<dbReference type="InterPro" id="IPR042104">
    <property type="entry name" value="PKS_dehydratase_sf"/>
</dbReference>
<dbReference type="InterPro" id="IPR014043">
    <property type="entry name" value="Acyl_transferase_dom"/>
</dbReference>
<dbReference type="Gene3D" id="3.40.50.12780">
    <property type="entry name" value="N-terminal domain of ligase-like"/>
    <property type="match status" value="1"/>
</dbReference>
<dbReference type="InterPro" id="IPR000873">
    <property type="entry name" value="AMP-dep_synth/lig_dom"/>
</dbReference>
<evidence type="ECO:0000259" key="25">
    <source>
        <dbReference type="PROSITE" id="PS52019"/>
    </source>
</evidence>
<evidence type="ECO:0000256" key="6">
    <source>
        <dbReference type="ARBA" id="ARBA00022737"/>
    </source>
</evidence>
<dbReference type="Gene3D" id="3.30.300.30">
    <property type="match status" value="1"/>
</dbReference>
<dbReference type="InterPro" id="IPR049900">
    <property type="entry name" value="PKS_mFAS_DH"/>
</dbReference>
<evidence type="ECO:0000256" key="21">
    <source>
        <dbReference type="ARBA" id="ARBA00084020"/>
    </source>
</evidence>
<dbReference type="InterPro" id="IPR020807">
    <property type="entry name" value="PKS_DH"/>
</dbReference>
<dbReference type="EC" id="2.3.1.292" evidence="17"/>
<dbReference type="FunFam" id="3.40.47.10:FF:000042">
    <property type="entry name" value="Polyketide synthase Pks13"/>
    <property type="match status" value="1"/>
</dbReference>
<evidence type="ECO:0000256" key="13">
    <source>
        <dbReference type="ARBA" id="ARBA00051971"/>
    </source>
</evidence>
<keyword evidence="7" id="KW-0276">Fatty acid metabolism</keyword>
<dbReference type="SUPFAM" id="SSF52151">
    <property type="entry name" value="FabD/lysophospholipase-like"/>
    <property type="match status" value="1"/>
</dbReference>
<comment type="catalytic activity">
    <reaction evidence="14">
        <text>docosanoyl-[(phenol)carboxyphthiodiolenone synthase] + 2 (S)-methylmalonyl-CoA + 3 malonyl-CoA + 5 NADPH + 10 H(+) = C34-carboxyphthiodiolenone-[(phenol)carboxyphthiodiolenone synthase] + 5 CO2 + 5 NADP(+) + 5 CoA + 2 H2O</text>
        <dbReference type="Rhea" id="RHEA:57752"/>
        <dbReference type="Rhea" id="RHEA-COMP:14987"/>
        <dbReference type="Rhea" id="RHEA-COMP:14988"/>
        <dbReference type="ChEBI" id="CHEBI:15377"/>
        <dbReference type="ChEBI" id="CHEBI:15378"/>
        <dbReference type="ChEBI" id="CHEBI:16526"/>
        <dbReference type="ChEBI" id="CHEBI:57287"/>
        <dbReference type="ChEBI" id="CHEBI:57327"/>
        <dbReference type="ChEBI" id="CHEBI:57384"/>
        <dbReference type="ChEBI" id="CHEBI:57783"/>
        <dbReference type="ChEBI" id="CHEBI:58349"/>
        <dbReference type="ChEBI" id="CHEBI:142237"/>
        <dbReference type="ChEBI" id="CHEBI:142238"/>
        <dbReference type="EC" id="2.3.1.292"/>
    </reaction>
</comment>
<comment type="cofactor">
    <cofactor evidence="2">
        <name>pantetheine 4'-phosphate</name>
        <dbReference type="ChEBI" id="CHEBI:47942"/>
    </cofactor>
</comment>
<feature type="region of interest" description="N-terminal hotdog fold" evidence="22">
    <location>
        <begin position="1561"/>
        <end position="1679"/>
    </location>
</feature>
<dbReference type="Pfam" id="PF23024">
    <property type="entry name" value="AMP-dom_DIP2-like"/>
    <property type="match status" value="1"/>
</dbReference>
<evidence type="ECO:0000256" key="5">
    <source>
        <dbReference type="ARBA" id="ARBA00022679"/>
    </source>
</evidence>
<evidence type="ECO:0000259" key="23">
    <source>
        <dbReference type="PROSITE" id="PS50075"/>
    </source>
</evidence>
<dbReference type="InterPro" id="IPR016036">
    <property type="entry name" value="Malonyl_transacylase_ACP-bd"/>
</dbReference>
<dbReference type="InterPro" id="IPR016035">
    <property type="entry name" value="Acyl_Trfase/lysoPLipase"/>
</dbReference>
<dbReference type="SMART" id="SM00825">
    <property type="entry name" value="PKS_KS"/>
    <property type="match status" value="1"/>
</dbReference>
<dbReference type="SUPFAM" id="SSF51735">
    <property type="entry name" value="NAD(P)-binding Rossmann-fold domains"/>
    <property type="match status" value="3"/>
</dbReference>
<comment type="caution">
    <text evidence="26">The sequence shown here is derived from an EMBL/GenBank/DDBJ whole genome shotgun (WGS) entry which is preliminary data.</text>
</comment>
<reference evidence="26" key="1">
    <citation type="submission" date="2021-05" db="EMBL/GenBank/DDBJ databases">
        <authorList>
            <person name="Pietrasiak N."/>
            <person name="Ward R."/>
            <person name="Stajich J.E."/>
            <person name="Kurbessoian T."/>
        </authorList>
    </citation>
    <scope>NUCLEOTIDE SEQUENCE</scope>
    <source>
        <strain evidence="26">GSE-TBD4-15B</strain>
    </source>
</reference>
<dbReference type="InterPro" id="IPR036736">
    <property type="entry name" value="ACP-like_sf"/>
</dbReference>
<keyword evidence="3" id="KW-0596">Phosphopantetheine</keyword>
<dbReference type="InterPro" id="IPR045851">
    <property type="entry name" value="AMP-bd_C_sf"/>
</dbReference>
<dbReference type="InterPro" id="IPR020845">
    <property type="entry name" value="AMP-binding_CS"/>
</dbReference>
<dbReference type="InterPro" id="IPR001227">
    <property type="entry name" value="Ac_transferase_dom_sf"/>
</dbReference>
<dbReference type="SMART" id="SM01294">
    <property type="entry name" value="PKS_PP_betabranch"/>
    <property type="match status" value="1"/>
</dbReference>
<evidence type="ECO:0000313" key="26">
    <source>
        <dbReference type="EMBL" id="MBW4467313.1"/>
    </source>
</evidence>
<dbReference type="Gene3D" id="3.40.50.720">
    <property type="entry name" value="NAD(P)-binding Rossmann-like Domain"/>
    <property type="match status" value="3"/>
</dbReference>
<evidence type="ECO:0000256" key="4">
    <source>
        <dbReference type="ARBA" id="ARBA00022553"/>
    </source>
</evidence>
<dbReference type="InterPro" id="IPR014031">
    <property type="entry name" value="Ketoacyl_synth_C"/>
</dbReference>
<dbReference type="SMART" id="SM00827">
    <property type="entry name" value="PKS_AT"/>
    <property type="match status" value="1"/>
</dbReference>
<dbReference type="InterPro" id="IPR009081">
    <property type="entry name" value="PP-bd_ACP"/>
</dbReference>
<comment type="catalytic activity">
    <reaction evidence="12">
        <text>17-(4-hydroxyphenyl)heptadecanoyl-[(phenol)carboxyphthiodiolenone synthase] + 2 (S)-methylmalonyl-CoA + 3 malonyl-CoA + 5 NADPH + 10 H(+) = C35-(phenol)carboxyphthiodiolenone-[(phenol)carboxyphthiodiolenone synthase] + 5 CO2 + 5 NADP(+) + 5 CoA + 2 H2O</text>
        <dbReference type="Rhea" id="RHEA:57756"/>
        <dbReference type="Rhea" id="RHEA-COMP:14272"/>
        <dbReference type="Rhea" id="RHEA-COMP:14989"/>
        <dbReference type="ChEBI" id="CHEBI:15377"/>
        <dbReference type="ChEBI" id="CHEBI:15378"/>
        <dbReference type="ChEBI" id="CHEBI:16526"/>
        <dbReference type="ChEBI" id="CHEBI:57287"/>
        <dbReference type="ChEBI" id="CHEBI:57327"/>
        <dbReference type="ChEBI" id="CHEBI:57384"/>
        <dbReference type="ChEBI" id="CHEBI:57783"/>
        <dbReference type="ChEBI" id="CHEBI:58349"/>
        <dbReference type="ChEBI" id="CHEBI:133300"/>
        <dbReference type="ChEBI" id="CHEBI:142259"/>
        <dbReference type="EC" id="2.3.1.292"/>
    </reaction>
</comment>
<dbReference type="InterPro" id="IPR025110">
    <property type="entry name" value="AMP-bd_C"/>
</dbReference>
<dbReference type="InterPro" id="IPR020843">
    <property type="entry name" value="ER"/>
</dbReference>
<keyword evidence="10" id="KW-0443">Lipid metabolism</keyword>
<evidence type="ECO:0000256" key="8">
    <source>
        <dbReference type="ARBA" id="ARBA00022857"/>
    </source>
</evidence>
<feature type="domain" description="Carrier" evidence="23">
    <location>
        <begin position="2626"/>
        <end position="2702"/>
    </location>
</feature>
<dbReference type="InterPro" id="IPR049551">
    <property type="entry name" value="PKS_DH_C"/>
</dbReference>
<dbReference type="SUPFAM" id="SSF47336">
    <property type="entry name" value="ACP-like"/>
    <property type="match status" value="2"/>
</dbReference>
<dbReference type="InterPro" id="IPR014030">
    <property type="entry name" value="Ketoacyl_synth_N"/>
</dbReference>
<dbReference type="CDD" id="cd08955">
    <property type="entry name" value="KR_2_FAS_SDR_x"/>
    <property type="match status" value="1"/>
</dbReference>
<dbReference type="Pfam" id="PF00550">
    <property type="entry name" value="PP-binding"/>
    <property type="match status" value="2"/>
</dbReference>
<feature type="region of interest" description="C-terminal hotdog fold" evidence="22">
    <location>
        <begin position="1692"/>
        <end position="1831"/>
    </location>
</feature>
<comment type="catalytic activity">
    <reaction evidence="13">
        <text>19-(4-hydroxyphenyl)nonadecanoyl-[(phenol)carboxyphthiodiolenone synthase] + 2 (S)-methylmalonyl-CoA + 3 malonyl-CoA + 5 NADPH + 10 H(+) = C37-(phenol)carboxyphthiodiolenone-[(phenol)carboxyphthiodiolenone synthase] + 5 CO2 + 5 NADP(+) + 5 CoA + 2 H2O</text>
        <dbReference type="Rhea" id="RHEA:57760"/>
        <dbReference type="Rhea" id="RHEA-COMP:14273"/>
        <dbReference type="Rhea" id="RHEA-COMP:14990"/>
        <dbReference type="ChEBI" id="CHEBI:15377"/>
        <dbReference type="ChEBI" id="CHEBI:15378"/>
        <dbReference type="ChEBI" id="CHEBI:16526"/>
        <dbReference type="ChEBI" id="CHEBI:57287"/>
        <dbReference type="ChEBI" id="CHEBI:57327"/>
        <dbReference type="ChEBI" id="CHEBI:57384"/>
        <dbReference type="ChEBI" id="CHEBI:57783"/>
        <dbReference type="ChEBI" id="CHEBI:58349"/>
        <dbReference type="ChEBI" id="CHEBI:133301"/>
        <dbReference type="ChEBI" id="CHEBI:142260"/>
        <dbReference type="EC" id="2.3.1.292"/>
    </reaction>
</comment>
<dbReference type="FunFam" id="3.40.50.720:FF:000209">
    <property type="entry name" value="Polyketide synthase Pks12"/>
    <property type="match status" value="1"/>
</dbReference>
<evidence type="ECO:0000256" key="11">
    <source>
        <dbReference type="ARBA" id="ARBA00023268"/>
    </source>
</evidence>
<dbReference type="InterPro" id="IPR049552">
    <property type="entry name" value="PKS_DH_N"/>
</dbReference>
<dbReference type="InterPro" id="IPR042099">
    <property type="entry name" value="ANL_N_sf"/>
</dbReference>
<dbReference type="PROSITE" id="PS52004">
    <property type="entry name" value="KS3_2"/>
    <property type="match status" value="1"/>
</dbReference>
<dbReference type="SUPFAM" id="SSF55048">
    <property type="entry name" value="Probable ACP-binding domain of malonyl-CoA ACP transacylase"/>
    <property type="match status" value="1"/>
</dbReference>
<proteinExistence type="predicted"/>
<dbReference type="Pfam" id="PF13602">
    <property type="entry name" value="ADH_zinc_N_2"/>
    <property type="match status" value="1"/>
</dbReference>
<dbReference type="Gene3D" id="3.40.47.10">
    <property type="match status" value="1"/>
</dbReference>
<evidence type="ECO:0000256" key="15">
    <source>
        <dbReference type="ARBA" id="ARBA00052745"/>
    </source>
</evidence>
<comment type="function">
    <text evidence="16">Part of the PpsABCDE complex involved in the biosynthesis of the lipid core common to phthiocerols and phenolphthiocerols by successive additions of malonyl-CoA or methylmalonyl-CoA extender units. PpsA can accept as substrate the activated forms of either icosanoyl (C20), docosanoyl (C22) or lignoceroyl (C24) groups from FadD26, or a (4-hydroxyphenyl)-C17 or (4-hydroxyphenyl)-C19 fatty acyl from FadD29. PpsA initiates the biosynthesis and extends its substrate using a malonyl-CoA extender unit. The PpsB and PpsC proteins add the second and third malonyl-CoA extender units. PpsD adds an (R)-methylmalonyl unit and PpsE adds a second (R)-methylmalonyl unit. The incorporation of the methylmalonyl units results in formation of two branched methyl groups in the elongated product.</text>
</comment>
<dbReference type="PROSITE" id="PS00455">
    <property type="entry name" value="AMP_BINDING"/>
    <property type="match status" value="1"/>
</dbReference>
<evidence type="ECO:0000256" key="22">
    <source>
        <dbReference type="PROSITE-ProRule" id="PRU01363"/>
    </source>
</evidence>
<keyword evidence="6" id="KW-0677">Repeat</keyword>
<dbReference type="InterPro" id="IPR006162">
    <property type="entry name" value="Ppantetheine_attach_site"/>
</dbReference>
<feature type="active site" description="Proton acceptor; for dehydratase activity" evidence="22">
    <location>
        <position position="1592"/>
    </location>
</feature>
<dbReference type="Pfam" id="PF08659">
    <property type="entry name" value="KR"/>
    <property type="match status" value="1"/>
</dbReference>
<dbReference type="Pfam" id="PF14765">
    <property type="entry name" value="PS-DH"/>
    <property type="match status" value="1"/>
</dbReference>
<dbReference type="InterPro" id="IPR036291">
    <property type="entry name" value="NAD(P)-bd_dom_sf"/>
</dbReference>
<evidence type="ECO:0000256" key="7">
    <source>
        <dbReference type="ARBA" id="ARBA00022832"/>
    </source>
</evidence>
<dbReference type="SUPFAM" id="SSF50129">
    <property type="entry name" value="GroES-like"/>
    <property type="match status" value="1"/>
</dbReference>
<dbReference type="Pfam" id="PF02801">
    <property type="entry name" value="Ketoacyl-synt_C"/>
    <property type="match status" value="1"/>
</dbReference>
<reference evidence="26" key="2">
    <citation type="journal article" date="2022" name="Microbiol. Resour. Announc.">
        <title>Metagenome Sequencing to Explore Phylogenomics of Terrestrial Cyanobacteria.</title>
        <authorList>
            <person name="Ward R.D."/>
            <person name="Stajich J.E."/>
            <person name="Johansen J.R."/>
            <person name="Huntemann M."/>
            <person name="Clum A."/>
            <person name="Foster B."/>
            <person name="Foster B."/>
            <person name="Roux S."/>
            <person name="Palaniappan K."/>
            <person name="Varghese N."/>
            <person name="Mukherjee S."/>
            <person name="Reddy T.B.K."/>
            <person name="Daum C."/>
            <person name="Copeland A."/>
            <person name="Chen I.A."/>
            <person name="Ivanova N.N."/>
            <person name="Kyrpides N.C."/>
            <person name="Shapiro N."/>
            <person name="Eloe-Fadrosh E.A."/>
            <person name="Pietrasiak N."/>
        </authorList>
    </citation>
    <scope>NUCLEOTIDE SEQUENCE</scope>
    <source>
        <strain evidence="26">GSE-TBD4-15B</strain>
    </source>
</reference>
<evidence type="ECO:0000256" key="1">
    <source>
        <dbReference type="ARBA" id="ARBA00001937"/>
    </source>
</evidence>
<evidence type="ECO:0000256" key="20">
    <source>
        <dbReference type="ARBA" id="ARBA00078169"/>
    </source>
</evidence>
<keyword evidence="5" id="KW-0808">Transferase</keyword>
<gene>
    <name evidence="26" type="ORF">KME07_17950</name>
</gene>
<dbReference type="CDD" id="cd00833">
    <property type="entry name" value="PKS"/>
    <property type="match status" value="1"/>
</dbReference>
<dbReference type="PROSITE" id="PS50075">
    <property type="entry name" value="CARRIER"/>
    <property type="match status" value="2"/>
</dbReference>
<dbReference type="InterPro" id="IPR050091">
    <property type="entry name" value="PKS_NRPS_Biosynth_Enz"/>
</dbReference>
<dbReference type="GO" id="GO:0016491">
    <property type="term" value="F:oxidoreductase activity"/>
    <property type="evidence" value="ECO:0007669"/>
    <property type="project" value="UniProtKB-KW"/>
</dbReference>
<dbReference type="PANTHER" id="PTHR43775:SF51">
    <property type="entry name" value="INACTIVE PHENOLPHTHIOCEROL SYNTHESIS POLYKETIDE SYNTHASE TYPE I PKS1-RELATED"/>
    <property type="match status" value="1"/>
</dbReference>
<dbReference type="Pfam" id="PF00698">
    <property type="entry name" value="Acyl_transf_1"/>
    <property type="match status" value="1"/>
</dbReference>
<dbReference type="Pfam" id="PF00501">
    <property type="entry name" value="AMP-binding"/>
    <property type="match status" value="1"/>
</dbReference>
<dbReference type="InterPro" id="IPR020841">
    <property type="entry name" value="PKS_Beta-ketoAc_synthase_dom"/>
</dbReference>
<dbReference type="Gene3D" id="3.90.180.10">
    <property type="entry name" value="Medium-chain alcohol dehydrogenases, catalytic domain"/>
    <property type="match status" value="1"/>
</dbReference>
<sequence length="2748" mass="299694">MEEIPQSILTGLALPQGLIESMTLPDLLCRAAAGAAGVRYLDTVDNSQSQLQSYADLLRESTAVWLQLKSAGLQPHDPVILHFSTNRGFLTAFWGCLLGGFLPVPIAVAPDYATDNSKTALLHHAAQMLGEQMLGEQMLSEPLLLSEPAMRPILQAYCQRTGLKLRLMTAFPAQDTEPTEFNAEFDAEFHRANPDDLALLLFTSGSTGHPKGVMLSSRSLLTVAYGMATVNDLTRDAISLNWMPLEHVASLVMFHLTQVYVGCEQIQAANGLVLQDPLRWLDWVDQQRVTHTWAPNFAYGLIVDRAATVQQRAWELTCLRWMGNGAEAVVGKTTRQFLELLAAQGLGDVVSPGYGMSETGSGIVHAQDFARQSETVNVGQPIPGVAVRIVDQANQPVPQGKIGRLQVAGQSLMLGYYQRPDLNAAAFTVDGWFDTGDLGLIQAGSLTITGRQKEVIILNGVNYYSHEIEAAVEELAAVEASFTAACAVQVADSERLAIFFVPKGGAAVNPDLIKSIRRQVLRQIGATPSYVMPVEPSEIPKTNLGKIQRQQLGQRFAAGEFVQKLRQMDSIMALASAQHLPQNQRQQQIAQIWREVLNLQTVGTEDNFFELGGNSLLLMQVLQRLQQLQPSISVMTLFQYPTIAALARHLTQADQAEPAVRPARRARAETADIAVVGMACRFPGANSIQQFWQNLCAGVESISWFSDAEILASGVDPALVQHPNYVKASPILDCDVAAFDADFFGYSPREASLLDPQQRLLLECAWECLEDAGYDPLTYVGDISLYAGASANTYLLNHVYPNRHQLDENDSLNVVTLSSLGGFQLTVANDKDYLTTRISYKLNLTGASVNVQTACSTSLVAVHLARQALLNGECDLALAGGVSVHTPQKVGHLHQEGMILTPDGHCRAFDAAAGGTIFGSGAGLVLLKRLDQAIAAGDRVYAVIKGSAMGNDGGEKVGYLAPKAAGQATVTAEALNISGITSEQIGYIEAHGTGTALGDPIEISGLTQAFRLSGQRRQHCPIGSVKTNLGHLNIASGIAGLIKTALCLYHKQLPPSLHFEQPNPQIDFANSPFYVNRRLTKWHSEQPRYAGVNSLGIGGTNVHMVLSEAEPILSKTSLQDHVLTLSAKTEPALQALVQQYKAFLTQHPETSLADICFTTNVGRAHFEHRWAAVAGSNAELQQSLEACTSFQKSDHSNNHSKIAFLFTGQGSQYAEMGRELYESNSLFRAKLDRCDQILQSELDRSILDVIWTGDALNQTRYMQPALFCIEYALAELWMSWGVMPTVVIGHSIGEYVAACIAGVFRLEDALKLVAARAKLMQSLPTGMMAAVRADHRQVQRWINAADLAEQISIAAINSPTNTVISGSAAAVQQMLTDLEAKGILAQRLEVSHASHSVEMEPILAEFCQVAQTVDYALPQLKIIANLTGEFATSEIATPDYWCQQGRQPVQFAAGAALLPETCSIWIECGAKPALISMMSNSSALMLPSLSPKLSSWRSLLSSLSQLYRCGISINWDTFHAAQINQKPQRISLPTYPFQRQRYWLDAIPTASPKNLPTAEFHPLLNRQIRSPLKDVLFETELSAYSPAYLADHIVDDQVIFPAAAFVEMALAVGAAILKTPALSIQNLTIERALVLTATKTTVQLVFNPETNIFQIYSLDDLEVWQLHVSGILTAIAASYRLVDLTKLQKMFLEEHSAAEHYRQCREQGLNYGASFQVVQQLWRKDGESLGQLKMPNPNGHHLHPILLDAAFQVISAALPEQLRSASYLPVGLEQLELLHQPASSSEFWSHVMLRTEAEQITADLQLLDQAGHLIAAIHQLRLQPTQHIDWKDWLYRVEWRLQPHPQRCSQENSLPNGIWIIFADPRGVGAALADRLQAVGQTCQLVYPSKFYQEQDSVFYLNPSELTDFEQMLIQIGTQGSVRGVIHLWSLYSENPKQGCESALHLVQALTNVVLPHLPRCWFITCGAQAAGRSVSHPMQACLWGMGQVMALEHPEFSPVRVDLDPEQLAQAADLLFAELHHSHEDQIAFAAGQRYVARLVPIQPDRKAGQRLEILQRGSLDALRWQATPRRTPDPTEVELRIYAAGLNFRDVLNALDLYPGEAGLLGLEASGEVVAVGSAVQHFKPGDAVIAIAAGSFGQFVTVDARLVVRKPNLLDFAAAATLPTAFLTAHHALIELAQLRAGERVLIHAAAGGVGQAAVQIAQALKAEIFATAAPAKWQVLRSQGIQQIFSSRSLEFAPAVQAAGGVDVVLNSLSGEFIPQSLSALRPNGRLMEIGKTGVWSSAQVSELRPDVAYALVDLVQITQQQPRHIQAMLTQLLPQFESGQLQPLPMTRFPAAQAVEAFRQMQQAQHVGKIVLEMTSSLQRDPEKPAVRAEAGYLITGGWGALGLKLARWLIDQGARRLVLVGRNLPAVDKLEDLRPRAQLEIVQADVANFEQMKSVFDSHEIHAVFHAAGTLDDGTLQNLTWNRFEAVMMAKVEGAWNLHRLTQAQQLDHFVLFSSAASLIGSTGQANYAAANAFLDALAHYRQANGLPGLSVNWGAWQDDGMAAQLQLAPGMAAIAPAAGLEILGILLQQSQPQVGVLPIDWHKWASPDWPFFSEFDRADSPPPFLQQLQAAAAPERLTLLLDHLSQQIGKVLGAGSAVDPQQGLSDLGMDSLTAVELRNLLQKTFDCRLSSTLLFDHPTLMALASHLLQLLGLNSMGLNSIEAEPAPPSSAMPTASETISEAAAELLLLQELERLGE</sequence>
<evidence type="ECO:0000256" key="9">
    <source>
        <dbReference type="ARBA" id="ARBA00023002"/>
    </source>
</evidence>
<organism evidence="26 27">
    <name type="scientific">Pegethrix bostrychoides GSE-TBD4-15B</name>
    <dbReference type="NCBI Taxonomy" id="2839662"/>
    <lineage>
        <taxon>Bacteria</taxon>
        <taxon>Bacillati</taxon>
        <taxon>Cyanobacteriota</taxon>
        <taxon>Cyanophyceae</taxon>
        <taxon>Oculatellales</taxon>
        <taxon>Oculatellaceae</taxon>
        <taxon>Pegethrix</taxon>
    </lineage>
</organism>
<dbReference type="SMART" id="SM00822">
    <property type="entry name" value="PKS_KR"/>
    <property type="match status" value="1"/>
</dbReference>
<feature type="active site" description="Proton donor; for dehydratase activity" evidence="22">
    <location>
        <position position="1748"/>
    </location>
</feature>
<dbReference type="Pfam" id="PF21089">
    <property type="entry name" value="PKS_DH_N"/>
    <property type="match status" value="1"/>
</dbReference>
<evidence type="ECO:0000256" key="19">
    <source>
        <dbReference type="ARBA" id="ARBA00075053"/>
    </source>
</evidence>
<dbReference type="Gene3D" id="3.10.129.110">
    <property type="entry name" value="Polyketide synthase dehydratase"/>
    <property type="match status" value="1"/>
</dbReference>
<dbReference type="SMART" id="SM00826">
    <property type="entry name" value="PKS_DH"/>
    <property type="match status" value="1"/>
</dbReference>
<feature type="domain" description="PKS/mFAS DH" evidence="25">
    <location>
        <begin position="1561"/>
        <end position="1831"/>
    </location>
</feature>
<accession>A0A951PE39</accession>
<dbReference type="GO" id="GO:0004312">
    <property type="term" value="F:fatty acid synthase activity"/>
    <property type="evidence" value="ECO:0007669"/>
    <property type="project" value="TreeGrafter"/>
</dbReference>
<evidence type="ECO:0000256" key="14">
    <source>
        <dbReference type="ARBA" id="ARBA00052119"/>
    </source>
</evidence>
<evidence type="ECO:0000256" key="16">
    <source>
        <dbReference type="ARBA" id="ARBA00058455"/>
    </source>
</evidence>
<evidence type="ECO:0000256" key="10">
    <source>
        <dbReference type="ARBA" id="ARBA00023098"/>
    </source>
</evidence>
<keyword evidence="9" id="KW-0560">Oxidoreductase</keyword>
<keyword evidence="8" id="KW-0521">NADP</keyword>
<dbReference type="GO" id="GO:0034081">
    <property type="term" value="C:polyketide synthase complex"/>
    <property type="evidence" value="ECO:0007669"/>
    <property type="project" value="UniProtKB-ARBA"/>
</dbReference>
<dbReference type="SUPFAM" id="SSF56801">
    <property type="entry name" value="Acetyl-CoA synthetase-like"/>
    <property type="match status" value="1"/>
</dbReference>
<comment type="catalytic activity">
    <reaction evidence="15">
        <text>icosanoyl-[(phenol)carboxyphthiodiolenone synthase] + 2 (S)-methylmalonyl-CoA + 3 malonyl-CoA + 5 NADPH + 10 H(+) = C32-carboxyphthiodiolenone-[(phenol)carboxyphthiodiolenone synthase] + 5 CO2 + 5 NADP(+) + 5 CoA + 2 H2O</text>
        <dbReference type="Rhea" id="RHEA:57748"/>
        <dbReference type="Rhea" id="RHEA-COMP:14985"/>
        <dbReference type="Rhea" id="RHEA-COMP:14986"/>
        <dbReference type="ChEBI" id="CHEBI:15377"/>
        <dbReference type="ChEBI" id="CHEBI:15378"/>
        <dbReference type="ChEBI" id="CHEBI:16526"/>
        <dbReference type="ChEBI" id="CHEBI:57287"/>
        <dbReference type="ChEBI" id="CHEBI:57327"/>
        <dbReference type="ChEBI" id="CHEBI:57384"/>
        <dbReference type="ChEBI" id="CHEBI:57783"/>
        <dbReference type="ChEBI" id="CHEBI:58349"/>
        <dbReference type="ChEBI" id="CHEBI:87848"/>
        <dbReference type="ChEBI" id="CHEBI:142236"/>
        <dbReference type="EC" id="2.3.1.292"/>
    </reaction>
</comment>